<feature type="domain" description="NADH:ubiquinone oxidoreductase intermediate-associated protein 30" evidence="3">
    <location>
        <begin position="363"/>
        <end position="518"/>
    </location>
</feature>
<comment type="similarity">
    <text evidence="1">Belongs to the CIA30 family.</text>
</comment>
<evidence type="ECO:0000259" key="3">
    <source>
        <dbReference type="Pfam" id="PF08547"/>
    </source>
</evidence>
<dbReference type="InterPro" id="IPR013857">
    <property type="entry name" value="NADH-UbQ_OxRdtase-assoc_prot30"/>
</dbReference>
<evidence type="ECO:0000256" key="1">
    <source>
        <dbReference type="ARBA" id="ARBA00007884"/>
    </source>
</evidence>
<dbReference type="SUPFAM" id="SSF49785">
    <property type="entry name" value="Galactose-binding domain-like"/>
    <property type="match status" value="1"/>
</dbReference>
<dbReference type="PANTHER" id="PTHR13194">
    <property type="entry name" value="COMPLEX I INTERMEDIATE-ASSOCIATED PROTEIN 30"/>
    <property type="match status" value="1"/>
</dbReference>
<dbReference type="AlphaFoldDB" id="A0A8J6C8G5"/>
<dbReference type="Proteomes" id="UP000751190">
    <property type="component" value="Unassembled WGS sequence"/>
</dbReference>
<dbReference type="GO" id="GO:0010257">
    <property type="term" value="P:NADH dehydrogenase complex assembly"/>
    <property type="evidence" value="ECO:0007669"/>
    <property type="project" value="TreeGrafter"/>
</dbReference>
<dbReference type="InterPro" id="IPR039131">
    <property type="entry name" value="NDUFAF1"/>
</dbReference>
<dbReference type="InterPro" id="IPR008979">
    <property type="entry name" value="Galactose-bd-like_sf"/>
</dbReference>
<evidence type="ECO:0000313" key="5">
    <source>
        <dbReference type="Proteomes" id="UP000751190"/>
    </source>
</evidence>
<dbReference type="GO" id="GO:0051082">
    <property type="term" value="F:unfolded protein binding"/>
    <property type="evidence" value="ECO:0007669"/>
    <property type="project" value="TreeGrafter"/>
</dbReference>
<feature type="compositionally biased region" description="Gly residues" evidence="2">
    <location>
        <begin position="179"/>
        <end position="188"/>
    </location>
</feature>
<dbReference type="EMBL" id="JAGTXO010000010">
    <property type="protein sequence ID" value="KAG8465382.1"/>
    <property type="molecule type" value="Genomic_DNA"/>
</dbReference>
<reference evidence="4" key="1">
    <citation type="submission" date="2021-05" db="EMBL/GenBank/DDBJ databases">
        <title>The genome of the haptophyte Pavlova lutheri (Diacronema luteri, Pavlovales) - a model for lipid biosynthesis in eukaryotic algae.</title>
        <authorList>
            <person name="Hulatt C.J."/>
            <person name="Posewitz M.C."/>
        </authorList>
    </citation>
    <scope>NUCLEOTIDE SEQUENCE</scope>
    <source>
        <strain evidence="4">NIVA-4/92</strain>
    </source>
</reference>
<feature type="region of interest" description="Disordered" evidence="2">
    <location>
        <begin position="86"/>
        <end position="132"/>
    </location>
</feature>
<evidence type="ECO:0000313" key="4">
    <source>
        <dbReference type="EMBL" id="KAG8465382.1"/>
    </source>
</evidence>
<organism evidence="4 5">
    <name type="scientific">Diacronema lutheri</name>
    <name type="common">Unicellular marine alga</name>
    <name type="synonym">Monochrysis lutheri</name>
    <dbReference type="NCBI Taxonomy" id="2081491"/>
    <lineage>
        <taxon>Eukaryota</taxon>
        <taxon>Haptista</taxon>
        <taxon>Haptophyta</taxon>
        <taxon>Pavlovophyceae</taxon>
        <taxon>Pavlovales</taxon>
        <taxon>Pavlovaceae</taxon>
        <taxon>Diacronema</taxon>
    </lineage>
</organism>
<gene>
    <name evidence="4" type="ORF">KFE25_002689</name>
</gene>
<dbReference type="PANTHER" id="PTHR13194:SF19">
    <property type="entry name" value="NAD(P)-BINDING ROSSMANN-FOLD SUPERFAMILY PROTEIN"/>
    <property type="match status" value="1"/>
</dbReference>
<keyword evidence="5" id="KW-1185">Reference proteome</keyword>
<dbReference type="Pfam" id="PF08547">
    <property type="entry name" value="CIA30"/>
    <property type="match status" value="1"/>
</dbReference>
<sequence length="529" mass="54791">MAGTVEVGFTLRHRPAIVVVYPHPHNERKLRKRVIPVRDHAEVLRLAPAELAQRLVAATRPILDGADGAQLEALAGRLATEMRKAMTTSAPAPHTGTAAESSTARAPQPVGGVSHAGGEGATRAPGRPDVDTLSRDLLREVAGMLSDESDDGDELSRTPGASAGNIRQLPTCSSLWGDSAGGSVGGTAPGAPAQGRRAAPRLDALDALGGAASAPVAAAPMPRAEPAAATAANGPFKMAARAFAFPDALDSLSTLSTRPAPAAPPKPTAAQLRARSDSVASIDSFGSIEADSPAAASKPVVKPAPKARGGAKVRVDPLAALLGMSDSDSDGDGAAEYARDPTLSSEEKHLLNEVLFDFARSPLGVREFAAVDDRVMGGSSSSRLLALDGCAAFAGELVLGGGGFASVRAEAHGRWSLAETRGVRIRCRGDGRVYKAVVRMDERPGVSYQCDFWPPATGELVDVDIEWVRCVPSWRGRIVPDAEKLAGERIASFGLMASKFDHHGVPVPTVRGGAFQLDVIMVSALRPSA</sequence>
<proteinExistence type="inferred from homology"/>
<protein>
    <recommendedName>
        <fullName evidence="3">NADH:ubiquinone oxidoreductase intermediate-associated protein 30 domain-containing protein</fullName>
    </recommendedName>
</protein>
<dbReference type="OrthoDB" id="426386at2759"/>
<feature type="region of interest" description="Disordered" evidence="2">
    <location>
        <begin position="144"/>
        <end position="196"/>
    </location>
</feature>
<accession>A0A8J6C8G5</accession>
<comment type="caution">
    <text evidence="4">The sequence shown here is derived from an EMBL/GenBank/DDBJ whole genome shotgun (WGS) entry which is preliminary data.</text>
</comment>
<evidence type="ECO:0000256" key="2">
    <source>
        <dbReference type="SAM" id="MobiDB-lite"/>
    </source>
</evidence>
<name>A0A8J6C8G5_DIALT</name>